<accession>A0A378UEJ8</accession>
<dbReference type="CDD" id="cd00580">
    <property type="entry name" value="CHMI"/>
    <property type="match status" value="1"/>
</dbReference>
<evidence type="ECO:0000313" key="1">
    <source>
        <dbReference type="EMBL" id="STZ75735.1"/>
    </source>
</evidence>
<protein>
    <submittedName>
        <fullName evidence="1">5-carboxymethyl-2-hydroxymuconate isomerase</fullName>
    </submittedName>
</protein>
<dbReference type="Proteomes" id="UP000254651">
    <property type="component" value="Unassembled WGS sequence"/>
</dbReference>
<dbReference type="SUPFAM" id="SSF55331">
    <property type="entry name" value="Tautomerase/MIF"/>
    <property type="match status" value="1"/>
</dbReference>
<dbReference type="AlphaFoldDB" id="A0A378UEJ8"/>
<dbReference type="GO" id="GO:0008704">
    <property type="term" value="F:5-carboxymethyl-2-hydroxymuconate delta-isomerase activity"/>
    <property type="evidence" value="ECO:0007669"/>
    <property type="project" value="InterPro"/>
</dbReference>
<dbReference type="RefSeq" id="WP_066078600.1">
    <property type="nucleotide sequence ID" value="NZ_CP181246.1"/>
</dbReference>
<dbReference type="InterPro" id="IPR014347">
    <property type="entry name" value="Tautomerase/MIF_sf"/>
</dbReference>
<dbReference type="PANTHER" id="PTHR37950">
    <property type="entry name" value="4-HYDROXYPHENYLACETATE CATABOLISM PROTEIN"/>
    <property type="match status" value="1"/>
</dbReference>
<organism evidence="1 2">
    <name type="scientific">Bergeriella denitrificans</name>
    <name type="common">Neisseria denitrificans</name>
    <dbReference type="NCBI Taxonomy" id="494"/>
    <lineage>
        <taxon>Bacteria</taxon>
        <taxon>Pseudomonadati</taxon>
        <taxon>Pseudomonadota</taxon>
        <taxon>Betaproteobacteria</taxon>
        <taxon>Neisseriales</taxon>
        <taxon>Neisseriaceae</taxon>
        <taxon>Bergeriella</taxon>
    </lineage>
</organism>
<reference evidence="1 2" key="1">
    <citation type="submission" date="2018-06" db="EMBL/GenBank/DDBJ databases">
        <authorList>
            <consortium name="Pathogen Informatics"/>
            <person name="Doyle S."/>
        </authorList>
    </citation>
    <scope>NUCLEOTIDE SEQUENCE [LARGE SCALE GENOMIC DNA]</scope>
    <source>
        <strain evidence="1 2">NCTC10295</strain>
    </source>
</reference>
<name>A0A378UEJ8_BERDE</name>
<keyword evidence="1" id="KW-0413">Isomerase</keyword>
<dbReference type="EMBL" id="UGQS01000001">
    <property type="protein sequence ID" value="STZ75735.1"/>
    <property type="molecule type" value="Genomic_DNA"/>
</dbReference>
<proteinExistence type="predicted"/>
<sequence>MPHLMIEYNRTLPLDTAALIRRCHAALTDSGCFSEADIKIRAAAYDDYLVGGKTQNFIHAALLLMEGRSGDVKKQLAEAVAESLRAALPAQTAYCEITVEIRDLAAESYTKVYCRNEAYV</sequence>
<gene>
    <name evidence="1" type="ORF">NCTC10295_00488</name>
</gene>
<evidence type="ECO:0000313" key="2">
    <source>
        <dbReference type="Proteomes" id="UP000254651"/>
    </source>
</evidence>
<keyword evidence="2" id="KW-1185">Reference proteome</keyword>
<dbReference type="PANTHER" id="PTHR37950:SF1">
    <property type="entry name" value="4-HYDROXYPHENYLACETATE CATABOLISM PROTEIN"/>
    <property type="match status" value="1"/>
</dbReference>
<dbReference type="Gene3D" id="3.30.429.10">
    <property type="entry name" value="Macrophage Migration Inhibitory Factor"/>
    <property type="match status" value="1"/>
</dbReference>
<dbReference type="Pfam" id="PF02962">
    <property type="entry name" value="CHMI"/>
    <property type="match status" value="1"/>
</dbReference>
<dbReference type="InterPro" id="IPR004220">
    <property type="entry name" value="5-COMe_2-OHmuconate_Isoase"/>
</dbReference>